<evidence type="ECO:0000256" key="4">
    <source>
        <dbReference type="RuleBase" id="RU003694"/>
    </source>
</evidence>
<accession>Q1N368</accession>
<dbReference type="PANTHER" id="PTHR11712:SF336">
    <property type="entry name" value="3-OXOACYL-[ACYL-CARRIER-PROTEIN] SYNTHASE, MITOCHONDRIAL"/>
    <property type="match status" value="1"/>
</dbReference>
<keyword evidence="7" id="KW-1185">Reference proteome</keyword>
<dbReference type="STRING" id="207949.RED65_13602"/>
<proteinExistence type="inferred from homology"/>
<comment type="caution">
    <text evidence="6">The sequence shown here is derived from an EMBL/GenBank/DDBJ whole genome shotgun (WGS) entry which is preliminary data.</text>
</comment>
<dbReference type="SUPFAM" id="SSF53901">
    <property type="entry name" value="Thiolase-like"/>
    <property type="match status" value="2"/>
</dbReference>
<dbReference type="GO" id="GO:0004315">
    <property type="term" value="F:3-oxoacyl-[acyl-carrier-protein] synthase activity"/>
    <property type="evidence" value="ECO:0007669"/>
    <property type="project" value="TreeGrafter"/>
</dbReference>
<dbReference type="Pfam" id="PF02801">
    <property type="entry name" value="Ketoacyl-synt_C"/>
    <property type="match status" value="1"/>
</dbReference>
<dbReference type="EMBL" id="AAQH01000005">
    <property type="protein sequence ID" value="EAT12723.1"/>
    <property type="molecule type" value="Genomic_DNA"/>
</dbReference>
<dbReference type="InterPro" id="IPR014030">
    <property type="entry name" value="Ketoacyl_synth_N"/>
</dbReference>
<comment type="similarity">
    <text evidence="2 4">Belongs to the thiolase-like superfamily. Beta-ketoacyl-ACP synthases family.</text>
</comment>
<gene>
    <name evidence="6" type="ORF">RED65_13602</name>
</gene>
<comment type="pathway">
    <text evidence="1">Lipid metabolism; fatty acid biosynthesis.</text>
</comment>
<keyword evidence="3 4" id="KW-0808">Transferase</keyword>
<evidence type="ECO:0000313" key="6">
    <source>
        <dbReference type="EMBL" id="EAT12723.1"/>
    </source>
</evidence>
<dbReference type="Pfam" id="PF00109">
    <property type="entry name" value="ketoacyl-synt"/>
    <property type="match status" value="1"/>
</dbReference>
<feature type="domain" description="Ketosynthase family 3 (KS3)" evidence="5">
    <location>
        <begin position="1"/>
        <end position="414"/>
    </location>
</feature>
<evidence type="ECO:0000256" key="2">
    <source>
        <dbReference type="ARBA" id="ARBA00008467"/>
    </source>
</evidence>
<sequence>MKSVAVTGLGCVSDFAWSTREFVDNIQKKRVVDFTPVFSDKALQGFFGFSFDPDYAPLTDAQMTFSKDYKKRGVTDPRIAVMANVTEQCLEDAGVNTSILADENCRVFWGAPGNQPDLKHFFAHLHESEKLDVLLKPKIKALQARNFRNGSLTKQFENAFALKYPVNTIFSACSSSLSAMMAAKAMLQQGKIERALVLSWQEVSTFDILFMSGINILAKQNFLPFCQESDGIKPSFGISAVLLESVESVNNRDANPHFLLGEMQAARAFSGSQNSPSMSVPFRAIVKNINALLEKSERLAEEIDLIYPHGNGLKASDQAEAMAMEKIFSQSNPYVANYTGQTGYLLASSGAFDFIMASDAFNQDRVLPFYSSKKLEFSDRINFVTDEMIRAKPNMILKNSIGIDGSIVSCLLERVA</sequence>
<dbReference type="AlphaFoldDB" id="Q1N368"/>
<dbReference type="SMART" id="SM00825">
    <property type="entry name" value="PKS_KS"/>
    <property type="match status" value="1"/>
</dbReference>
<protein>
    <recommendedName>
        <fullName evidence="5">Ketosynthase family 3 (KS3) domain-containing protein</fullName>
    </recommendedName>
</protein>
<dbReference type="PANTHER" id="PTHR11712">
    <property type="entry name" value="POLYKETIDE SYNTHASE-RELATED"/>
    <property type="match status" value="1"/>
</dbReference>
<dbReference type="HOGENOM" id="CLU_659985_0_0_6"/>
<reference evidence="6 7" key="1">
    <citation type="submission" date="2006-03" db="EMBL/GenBank/DDBJ databases">
        <authorList>
            <person name="Pinhassi J."/>
            <person name="Pedros-Alio C."/>
            <person name="Ferriera S."/>
            <person name="Johnson J."/>
            <person name="Kravitz S."/>
            <person name="Halpern A."/>
            <person name="Remington K."/>
            <person name="Beeson K."/>
            <person name="Tran B."/>
            <person name="Rogers Y.-H."/>
            <person name="Friedman R."/>
            <person name="Venter J.C."/>
        </authorList>
    </citation>
    <scope>NUCLEOTIDE SEQUENCE [LARGE SCALE GENOMIC DNA]</scope>
    <source>
        <strain evidence="6 7">RED65</strain>
    </source>
</reference>
<evidence type="ECO:0000256" key="3">
    <source>
        <dbReference type="ARBA" id="ARBA00022679"/>
    </source>
</evidence>
<dbReference type="InterPro" id="IPR016039">
    <property type="entry name" value="Thiolase-like"/>
</dbReference>
<dbReference type="InterPro" id="IPR000794">
    <property type="entry name" value="Beta-ketoacyl_synthase"/>
</dbReference>
<dbReference type="RefSeq" id="WP_007018512.1">
    <property type="nucleotide sequence ID" value="NZ_CH724117.1"/>
</dbReference>
<dbReference type="Proteomes" id="UP000004263">
    <property type="component" value="Unassembled WGS sequence"/>
</dbReference>
<dbReference type="InterPro" id="IPR020841">
    <property type="entry name" value="PKS_Beta-ketoAc_synthase_dom"/>
</dbReference>
<dbReference type="Gene3D" id="3.40.47.10">
    <property type="match status" value="2"/>
</dbReference>
<dbReference type="OrthoDB" id="6452348at2"/>
<evidence type="ECO:0000313" key="7">
    <source>
        <dbReference type="Proteomes" id="UP000004263"/>
    </source>
</evidence>
<evidence type="ECO:0000259" key="5">
    <source>
        <dbReference type="PROSITE" id="PS52004"/>
    </source>
</evidence>
<evidence type="ECO:0000256" key="1">
    <source>
        <dbReference type="ARBA" id="ARBA00005194"/>
    </source>
</evidence>
<dbReference type="InterPro" id="IPR014031">
    <property type="entry name" value="Ketoacyl_synth_C"/>
</dbReference>
<dbReference type="GO" id="GO:0006633">
    <property type="term" value="P:fatty acid biosynthetic process"/>
    <property type="evidence" value="ECO:0007669"/>
    <property type="project" value="TreeGrafter"/>
</dbReference>
<organism evidence="6 7">
    <name type="scientific">Bermanella marisrubri</name>
    <dbReference type="NCBI Taxonomy" id="207949"/>
    <lineage>
        <taxon>Bacteria</taxon>
        <taxon>Pseudomonadati</taxon>
        <taxon>Pseudomonadota</taxon>
        <taxon>Gammaproteobacteria</taxon>
        <taxon>Oceanospirillales</taxon>
        <taxon>Oceanospirillaceae</taxon>
        <taxon>Bermanella</taxon>
    </lineage>
</organism>
<name>Q1N368_9GAMM</name>
<dbReference type="PROSITE" id="PS52004">
    <property type="entry name" value="KS3_2"/>
    <property type="match status" value="1"/>
</dbReference>